<reference evidence="7 8" key="1">
    <citation type="submission" date="2017-05" db="EMBL/GenBank/DDBJ databases">
        <title>Vagococcus spp. assemblies.</title>
        <authorList>
            <person name="Gulvik C.A."/>
        </authorList>
    </citation>
    <scope>NUCLEOTIDE SEQUENCE [LARGE SCALE GENOMIC DNA]</scope>
    <source>
        <strain evidence="7 8">CCUG 51432</strain>
    </source>
</reference>
<comment type="caution">
    <text evidence="7">The sequence shown here is derived from an EMBL/GenBank/DDBJ whole genome shotgun (WGS) entry which is preliminary data.</text>
</comment>
<dbReference type="Gene3D" id="3.40.630.10">
    <property type="entry name" value="Zn peptidases"/>
    <property type="match status" value="1"/>
</dbReference>
<dbReference type="GO" id="GO:0009085">
    <property type="term" value="P:lysine biosynthetic process"/>
    <property type="evidence" value="ECO:0007669"/>
    <property type="project" value="UniProtKB-KW"/>
</dbReference>
<sequence>MVLCEKDILTEAKAMKDEMIHNRRYLHENPELGLDLLETREFVENKLQEMGYTDIRRVGQAGLTTTVGTGKGKVFMLRADMDALPILEDNDLSYKSKIEGRMHACGHDMHTTMLLAAAKILKIHEEEIPGTVKLMFQPGEEIMEGAHDMMTHGVLENPKPDAAVMIHVMPAVPFDVGTVLVSEGGPTMASVDWFKITIQGKGGHGSTPYLTSDPLVPMSAIHSALNTIQSRDLPPNAVVSITVGEISGGETSNVIPDKISMGGTIRTYDEVHRKLIKERISEISENIAKAFRCTATADFPVGAPYFETNAELSKHLQNVLPKYLEGKYIPPIKQEIPVMGSEDFAYISHKIPTALMMLAASDLRKGETYSVHHPKLVLDEECLPYGAAAYVGAALSWLESN</sequence>
<proteinExistence type="predicted"/>
<evidence type="ECO:0000259" key="6">
    <source>
        <dbReference type="Pfam" id="PF07687"/>
    </source>
</evidence>
<dbReference type="GO" id="GO:0050118">
    <property type="term" value="F:N-acetyldiaminopimelate deacetylase activity"/>
    <property type="evidence" value="ECO:0007669"/>
    <property type="project" value="UniProtKB-ARBA"/>
</dbReference>
<keyword evidence="8" id="KW-1185">Reference proteome</keyword>
<dbReference type="PANTHER" id="PTHR11014">
    <property type="entry name" value="PEPTIDASE M20 FAMILY MEMBER"/>
    <property type="match status" value="1"/>
</dbReference>
<keyword evidence="2" id="KW-0378">Hydrolase</keyword>
<feature type="binding site" evidence="5">
    <location>
        <position position="141"/>
    </location>
    <ligand>
        <name>Mn(2+)</name>
        <dbReference type="ChEBI" id="CHEBI:29035"/>
        <label>2</label>
    </ligand>
</feature>
<evidence type="ECO:0000256" key="1">
    <source>
        <dbReference type="ARBA" id="ARBA00022605"/>
    </source>
</evidence>
<dbReference type="NCBIfam" id="TIGR01891">
    <property type="entry name" value="amidohydrolases"/>
    <property type="match status" value="1"/>
</dbReference>
<dbReference type="PANTHER" id="PTHR11014:SF63">
    <property type="entry name" value="METALLOPEPTIDASE, PUTATIVE (AFU_ORTHOLOGUE AFUA_6G09600)-RELATED"/>
    <property type="match status" value="1"/>
</dbReference>
<dbReference type="CDD" id="cd03886">
    <property type="entry name" value="M20_Acy1"/>
    <property type="match status" value="1"/>
</dbReference>
<feature type="domain" description="Peptidase M20 dimerisation" evidence="6">
    <location>
        <begin position="193"/>
        <end position="289"/>
    </location>
</feature>
<evidence type="ECO:0000313" key="7">
    <source>
        <dbReference type="EMBL" id="RSU11535.1"/>
    </source>
</evidence>
<dbReference type="FunFam" id="3.30.70.360:FF:000001">
    <property type="entry name" value="N-acetyldiaminopimelate deacetylase"/>
    <property type="match status" value="1"/>
</dbReference>
<keyword evidence="5" id="KW-0479">Metal-binding</keyword>
<dbReference type="AlphaFoldDB" id="A0A430AU05"/>
<feature type="binding site" evidence="5">
    <location>
        <position position="167"/>
    </location>
    <ligand>
        <name>Mn(2+)</name>
        <dbReference type="ChEBI" id="CHEBI:29035"/>
        <label>2</label>
    </ligand>
</feature>
<protein>
    <recommendedName>
        <fullName evidence="6">Peptidase M20 dimerisation domain-containing protein</fullName>
    </recommendedName>
</protein>
<feature type="binding site" evidence="5">
    <location>
        <position position="107"/>
    </location>
    <ligand>
        <name>Mn(2+)</name>
        <dbReference type="ChEBI" id="CHEBI:29035"/>
        <label>2</label>
    </ligand>
</feature>
<dbReference type="PIRSF" id="PIRSF005962">
    <property type="entry name" value="Pept_M20D_amidohydro"/>
    <property type="match status" value="1"/>
</dbReference>
<evidence type="ECO:0000313" key="8">
    <source>
        <dbReference type="Proteomes" id="UP000287605"/>
    </source>
</evidence>
<dbReference type="Gene3D" id="3.30.70.360">
    <property type="match status" value="1"/>
</dbReference>
<feature type="binding site" evidence="5">
    <location>
        <position position="105"/>
    </location>
    <ligand>
        <name>Mn(2+)</name>
        <dbReference type="ChEBI" id="CHEBI:29035"/>
        <label>2</label>
    </ligand>
</feature>
<name>A0A430AU05_9ENTE</name>
<keyword evidence="4" id="KW-0457">Lysine biosynthesis</keyword>
<dbReference type="InterPro" id="IPR011650">
    <property type="entry name" value="Peptidase_M20_dimer"/>
</dbReference>
<accession>A0A430AU05</accession>
<keyword evidence="3" id="KW-0220">Diaminopimelate biosynthesis</keyword>
<evidence type="ECO:0000256" key="2">
    <source>
        <dbReference type="ARBA" id="ARBA00022801"/>
    </source>
</evidence>
<keyword evidence="1" id="KW-0028">Amino-acid biosynthesis</keyword>
<dbReference type="Pfam" id="PF01546">
    <property type="entry name" value="Peptidase_M20"/>
    <property type="match status" value="1"/>
</dbReference>
<gene>
    <name evidence="7" type="ORF">CBF29_07575</name>
</gene>
<dbReference type="Proteomes" id="UP000287605">
    <property type="component" value="Unassembled WGS sequence"/>
</dbReference>
<dbReference type="OrthoDB" id="9776731at2"/>
<dbReference type="SUPFAM" id="SSF55031">
    <property type="entry name" value="Bacterial exopeptidase dimerisation domain"/>
    <property type="match status" value="1"/>
</dbReference>
<evidence type="ECO:0000256" key="3">
    <source>
        <dbReference type="ARBA" id="ARBA00022915"/>
    </source>
</evidence>
<dbReference type="GO" id="GO:0046872">
    <property type="term" value="F:metal ion binding"/>
    <property type="evidence" value="ECO:0007669"/>
    <property type="project" value="UniProtKB-KW"/>
</dbReference>
<dbReference type="SUPFAM" id="SSF53187">
    <property type="entry name" value="Zn-dependent exopeptidases"/>
    <property type="match status" value="1"/>
</dbReference>
<feature type="binding site" evidence="5">
    <location>
        <position position="372"/>
    </location>
    <ligand>
        <name>Mn(2+)</name>
        <dbReference type="ChEBI" id="CHEBI:29035"/>
        <label>2</label>
    </ligand>
</feature>
<evidence type="ECO:0000256" key="5">
    <source>
        <dbReference type="PIRSR" id="PIRSR005962-1"/>
    </source>
</evidence>
<organism evidence="7 8">
    <name type="scientific">Vagococcus elongatus</name>
    <dbReference type="NCBI Taxonomy" id="180344"/>
    <lineage>
        <taxon>Bacteria</taxon>
        <taxon>Bacillati</taxon>
        <taxon>Bacillota</taxon>
        <taxon>Bacilli</taxon>
        <taxon>Lactobacillales</taxon>
        <taxon>Enterococcaceae</taxon>
        <taxon>Vagococcus</taxon>
    </lineage>
</organism>
<dbReference type="InterPro" id="IPR036264">
    <property type="entry name" value="Bact_exopeptidase_dim_dom"/>
</dbReference>
<dbReference type="EMBL" id="NGKA01000010">
    <property type="protein sequence ID" value="RSU11535.1"/>
    <property type="molecule type" value="Genomic_DNA"/>
</dbReference>
<dbReference type="Pfam" id="PF07687">
    <property type="entry name" value="M20_dimer"/>
    <property type="match status" value="1"/>
</dbReference>
<dbReference type="InterPro" id="IPR017439">
    <property type="entry name" value="Amidohydrolase"/>
</dbReference>
<dbReference type="GO" id="GO:0019877">
    <property type="term" value="P:diaminopimelate biosynthetic process"/>
    <property type="evidence" value="ECO:0007669"/>
    <property type="project" value="UniProtKB-KW"/>
</dbReference>
<evidence type="ECO:0000256" key="4">
    <source>
        <dbReference type="ARBA" id="ARBA00023154"/>
    </source>
</evidence>
<keyword evidence="5" id="KW-0464">Manganese</keyword>
<dbReference type="InterPro" id="IPR002933">
    <property type="entry name" value="Peptidase_M20"/>
</dbReference>
<comment type="cofactor">
    <cofactor evidence="5">
        <name>Mn(2+)</name>
        <dbReference type="ChEBI" id="CHEBI:29035"/>
    </cofactor>
    <text evidence="5">The Mn(2+) ion enhances activity.</text>
</comment>
<dbReference type="RefSeq" id="WP_126809159.1">
    <property type="nucleotide sequence ID" value="NZ_NGKA01000010.1"/>
</dbReference>